<dbReference type="OrthoDB" id="2311693at2759"/>
<dbReference type="PROSITE" id="PS50097">
    <property type="entry name" value="BTB"/>
    <property type="match status" value="1"/>
</dbReference>
<dbReference type="SUPFAM" id="SSF54695">
    <property type="entry name" value="POZ domain"/>
    <property type="match status" value="1"/>
</dbReference>
<protein>
    <submittedName>
        <fullName evidence="9">Modifier of mdg4-like isoform X5</fullName>
    </submittedName>
</protein>
<evidence type="ECO:0000256" key="4">
    <source>
        <dbReference type="ARBA" id="ARBA00022833"/>
    </source>
</evidence>
<dbReference type="InterPro" id="IPR011333">
    <property type="entry name" value="SKP1/BTB/POZ_sf"/>
</dbReference>
<feature type="region of interest" description="Disordered" evidence="6">
    <location>
        <begin position="324"/>
        <end position="377"/>
    </location>
</feature>
<reference evidence="9" key="1">
    <citation type="submission" date="2025-08" db="UniProtKB">
        <authorList>
            <consortium name="RefSeq"/>
        </authorList>
    </citation>
    <scope>IDENTIFICATION</scope>
    <source>
        <strain evidence="9">15085-1641.00</strain>
        <tissue evidence="9">Whole body</tissue>
    </source>
</reference>
<feature type="compositionally biased region" description="Pro residues" evidence="6">
    <location>
        <begin position="122"/>
        <end position="135"/>
    </location>
</feature>
<proteinExistence type="predicted"/>
<evidence type="ECO:0000256" key="3">
    <source>
        <dbReference type="ARBA" id="ARBA00022771"/>
    </source>
</evidence>
<dbReference type="InterPro" id="IPR051095">
    <property type="entry name" value="Dros_DevTransReg"/>
</dbReference>
<dbReference type="FunFam" id="3.30.710.10:FF:000036">
    <property type="entry name" value="Mod(Mdg4), isoform H"/>
    <property type="match status" value="1"/>
</dbReference>
<keyword evidence="3" id="KW-0863">Zinc-finger</keyword>
<feature type="domain" description="BTB" evidence="7">
    <location>
        <begin position="32"/>
        <end position="98"/>
    </location>
</feature>
<accession>A0A6J1M6D1</accession>
<dbReference type="Gene3D" id="3.30.710.10">
    <property type="entry name" value="Potassium Channel Kv1.1, Chain A"/>
    <property type="match status" value="1"/>
</dbReference>
<evidence type="ECO:0000256" key="2">
    <source>
        <dbReference type="ARBA" id="ARBA00022723"/>
    </source>
</evidence>
<dbReference type="Pfam" id="PF04500">
    <property type="entry name" value="FLYWCH"/>
    <property type="match status" value="1"/>
</dbReference>
<feature type="region of interest" description="Disordered" evidence="6">
    <location>
        <begin position="219"/>
        <end position="277"/>
    </location>
</feature>
<dbReference type="InterPro" id="IPR007588">
    <property type="entry name" value="Znf_FLYWCH"/>
</dbReference>
<dbReference type="PANTHER" id="PTHR23110:SF92">
    <property type="entry name" value="MODIFIER OF MDG4"/>
    <property type="match status" value="1"/>
</dbReference>
<dbReference type="CDD" id="cd18315">
    <property type="entry name" value="BTB_POZ_BAB-like"/>
    <property type="match status" value="1"/>
</dbReference>
<evidence type="ECO:0000256" key="5">
    <source>
        <dbReference type="ARBA" id="ARBA00023242"/>
    </source>
</evidence>
<organism evidence="8 9">
    <name type="scientific">Drosophila hydei</name>
    <name type="common">Fruit fly</name>
    <dbReference type="NCBI Taxonomy" id="7224"/>
    <lineage>
        <taxon>Eukaryota</taxon>
        <taxon>Metazoa</taxon>
        <taxon>Ecdysozoa</taxon>
        <taxon>Arthropoda</taxon>
        <taxon>Hexapoda</taxon>
        <taxon>Insecta</taxon>
        <taxon>Pterygota</taxon>
        <taxon>Neoptera</taxon>
        <taxon>Endopterygota</taxon>
        <taxon>Diptera</taxon>
        <taxon>Brachycera</taxon>
        <taxon>Muscomorpha</taxon>
        <taxon>Ephydroidea</taxon>
        <taxon>Drosophilidae</taxon>
        <taxon>Drosophila</taxon>
    </lineage>
</organism>
<sequence length="565" mass="62462">MADDEQFSLCWNNFNTNLSAGFHESLCRGDLVDVSLAAEGQIVKAHRLVLSVCSPFFRKMFTQMPSNTHAIVFLNNVSHSALKDLIQFMYCGEVNVKQDALPAFISTAESLQIKGLTDNDPAPQPPQEPTPPPAAPHVQQQQQQIPAQRVQRQQPRASARYKIETVDDVLGDDKATTQIVIQTTAAPQATIVQQPQQQQQQHIQTQQLQTGTTTTATLVSTNKRSAAQRGSLIGTGAVKRSKTTTTSSTTTANVIDPLESTTDTSANAATSTQQLGTQQITVQTTVVAGDTKVHQVRQQQQQQQQQQAAAQEEAEYIDLPMELPTKSEPDYSEEHAEVAGDGDTAYVEDDTYGDMRYDDSYFTENEDAGNQTGGNTSTSIAATTSKAVVKQQSQSYSDSSFVDTGADQGNTEAQDDSELLFIESPWSTPCLVLNGFMYNCHSRKNSKEYWRCHNYSKKVHEQRCRSRCVLENGKLKSITGGLHNHAPHTEKIEKIIQRNRLAAVSTTSRTKLSRVHSITQYQVEQPKQELLIQQPQPHHLLSTDAATLQLTDHDIMHASLMLIHD</sequence>
<name>A0A6J1M6D1_DROHY</name>
<dbReference type="Gene3D" id="2.20.25.240">
    <property type="match status" value="1"/>
</dbReference>
<dbReference type="Pfam" id="PF00651">
    <property type="entry name" value="BTB"/>
    <property type="match status" value="1"/>
</dbReference>
<keyword evidence="8" id="KW-1185">Reference proteome</keyword>
<evidence type="ECO:0000259" key="7">
    <source>
        <dbReference type="PROSITE" id="PS50097"/>
    </source>
</evidence>
<gene>
    <name evidence="9" type="primary">LOC111602674</name>
</gene>
<evidence type="ECO:0000256" key="6">
    <source>
        <dbReference type="SAM" id="MobiDB-lite"/>
    </source>
</evidence>
<dbReference type="Proteomes" id="UP000504633">
    <property type="component" value="Unplaced"/>
</dbReference>
<dbReference type="AlphaFoldDB" id="A0A6J1M6D1"/>
<dbReference type="GO" id="GO:0008270">
    <property type="term" value="F:zinc ion binding"/>
    <property type="evidence" value="ECO:0007669"/>
    <property type="project" value="UniProtKB-KW"/>
</dbReference>
<feature type="compositionally biased region" description="Low complexity" evidence="6">
    <location>
        <begin position="260"/>
        <end position="277"/>
    </location>
</feature>
<evidence type="ECO:0000313" key="8">
    <source>
        <dbReference type="Proteomes" id="UP000504633"/>
    </source>
</evidence>
<dbReference type="GeneID" id="111602674"/>
<feature type="region of interest" description="Disordered" evidence="6">
    <location>
        <begin position="115"/>
        <end position="160"/>
    </location>
</feature>
<comment type="subcellular location">
    <subcellularLocation>
        <location evidence="1">Nucleus</location>
    </subcellularLocation>
</comment>
<dbReference type="GO" id="GO:0006357">
    <property type="term" value="P:regulation of transcription by RNA polymerase II"/>
    <property type="evidence" value="ECO:0007669"/>
    <property type="project" value="TreeGrafter"/>
</dbReference>
<keyword evidence="2" id="KW-0479">Metal-binding</keyword>
<dbReference type="InterPro" id="IPR000210">
    <property type="entry name" value="BTB/POZ_dom"/>
</dbReference>
<keyword evidence="5" id="KW-0539">Nucleus</keyword>
<evidence type="ECO:0000313" key="9">
    <source>
        <dbReference type="RefSeq" id="XP_023175641.2"/>
    </source>
</evidence>
<dbReference type="SMART" id="SM00225">
    <property type="entry name" value="BTB"/>
    <property type="match status" value="1"/>
</dbReference>
<keyword evidence="4" id="KW-0862">Zinc</keyword>
<dbReference type="RefSeq" id="XP_023175641.2">
    <property type="nucleotide sequence ID" value="XM_023319873.2"/>
</dbReference>
<feature type="compositionally biased region" description="Low complexity" evidence="6">
    <location>
        <begin position="136"/>
        <end position="160"/>
    </location>
</feature>
<dbReference type="PANTHER" id="PTHR23110">
    <property type="entry name" value="BTB DOMAIN TRANSCRIPTION FACTOR"/>
    <property type="match status" value="1"/>
</dbReference>
<evidence type="ECO:0000256" key="1">
    <source>
        <dbReference type="ARBA" id="ARBA00004123"/>
    </source>
</evidence>
<dbReference type="GO" id="GO:0005634">
    <property type="term" value="C:nucleus"/>
    <property type="evidence" value="ECO:0007669"/>
    <property type="project" value="UniProtKB-SubCell"/>
</dbReference>
<feature type="compositionally biased region" description="Basic and acidic residues" evidence="6">
    <location>
        <begin position="325"/>
        <end position="338"/>
    </location>
</feature>